<dbReference type="InterPro" id="IPR006094">
    <property type="entry name" value="Oxid_FAD_bind_N"/>
</dbReference>
<feature type="domain" description="FAD-binding PCMH-type" evidence="8">
    <location>
        <begin position="40"/>
        <end position="210"/>
    </location>
</feature>
<keyword evidence="4" id="KW-0274">FAD</keyword>
<evidence type="ECO:0000256" key="3">
    <source>
        <dbReference type="ARBA" id="ARBA00022723"/>
    </source>
</evidence>
<evidence type="ECO:0000256" key="6">
    <source>
        <dbReference type="ARBA" id="ARBA00023004"/>
    </source>
</evidence>
<reference evidence="9 10" key="1">
    <citation type="submission" date="2017-04" db="EMBL/GenBank/DDBJ databases">
        <authorList>
            <person name="Afonso C.L."/>
            <person name="Miller P.J."/>
            <person name="Scott M.A."/>
            <person name="Spackman E."/>
            <person name="Goraichik I."/>
            <person name="Dimitrov K.M."/>
            <person name="Suarez D.L."/>
            <person name="Swayne D.E."/>
        </authorList>
    </citation>
    <scope>NUCLEOTIDE SEQUENCE [LARGE SCALE GENOMIC DNA]</scope>
    <source>
        <strain evidence="9 10">ToBE</strain>
    </source>
</reference>
<evidence type="ECO:0000256" key="4">
    <source>
        <dbReference type="ARBA" id="ARBA00022827"/>
    </source>
</evidence>
<dbReference type="PANTHER" id="PTHR43255:SF1">
    <property type="entry name" value="IRON-SULFUR-BINDING OXIDOREDUCTASE FADF-RELATED"/>
    <property type="match status" value="1"/>
</dbReference>
<dbReference type="RefSeq" id="WP_084666720.1">
    <property type="nucleotide sequence ID" value="NZ_LT838272.1"/>
</dbReference>
<dbReference type="GO" id="GO:0051539">
    <property type="term" value="F:4 iron, 4 sulfur cluster binding"/>
    <property type="evidence" value="ECO:0007669"/>
    <property type="project" value="UniProtKB-KW"/>
</dbReference>
<dbReference type="SUPFAM" id="SSF55103">
    <property type="entry name" value="FAD-linked oxidases, C-terminal domain"/>
    <property type="match status" value="1"/>
</dbReference>
<sequence length="1007" mass="112341">MHWQSLLANQFGQRITFTKSERLLYSHDVASLPEMVTRLFKTLPDAVVQPETVEEVQFIVRVAQENGLPIVPRGAGTSGYGGAVPTRGGLVLEFSRFNRILQVDPEKEEVTVQAGVVWQDLEKVLRRVGLALRLYPTSAPGSTVGGWVAEGGVGIGSYEYGVIGANVVAVEAILPSGEIAKFSGSDLKLICGLEGITGLITSITLKCRKADEDVPLLFSFPGRPELLAFLQTLINGRLPAWHVSFSSPEFITKKQQALKEEKFPHQQPLVLVVYPRKREREVRAKAQALARAYHGKLLSEDLAQHEWEERFYPMRLKRLGPSLIPSEAIVPLGNLEGFLQEVEKNIQGLALEGTLIADGTVTILGFLDADERTLAYTIGYSKSLFVADLARKYGGRVYSLGLFFGDQAGEILGETQRKRLEAYKKQIDPQNLFNPDKILGADKSALRLALKMARFTRSALGLAENLAPKKPKESRALPKHILYEAYACAQCGYCRNVCTLFGGRGWESASPRGKWYLLRKYAEGKLELTQDLVNTFLLCTTCKRCDPVCQVNIPIQELWDDLRGVLIKEKGYATFPAFEMMGASFRLQHNIWANFRQDRDAWVPGDVEVLDRAEIGYWAGCTASYVETDIAENAVRILRDGQVPFTYLGKDEACCGVPFLVAGKWEVFEQAVRHNISELQKRGVKTLIVSCPGCWVALHHYYAQWAPKLGLEWKVKIKHITEVTADLVREGRLQFKRPLNLKITWHDPCHIGRHGGIYDPPREVLRSLPGVEFQEMVSNRENGRCCGSVLTRIGEPPTSDIIAGQRLKEAQEIGAETIITTCPCCEFQLRVGARSNNIPVQIRDFSNLVAEALGYEVKDPTPIVHEMWAVFATAIQSMSLDGMVEMMTELMPGMFGHLPVTFKAGMNAMKKMPGPLQDVMLKAAGGMMPKMMPKMMPLMLPKMLPDVQKIMERKMPNMPPSMCKLLPEMLPIVMDNVLPAVLPALLMLMKDRMLKVMAEEIKQKKGA</sequence>
<evidence type="ECO:0000256" key="1">
    <source>
        <dbReference type="ARBA" id="ARBA00022485"/>
    </source>
</evidence>
<dbReference type="InterPro" id="IPR017896">
    <property type="entry name" value="4Fe4S_Fe-S-bd"/>
</dbReference>
<evidence type="ECO:0000256" key="5">
    <source>
        <dbReference type="ARBA" id="ARBA00023002"/>
    </source>
</evidence>
<proteinExistence type="predicted"/>
<name>A0A1W1W281_9FIRM</name>
<dbReference type="GO" id="GO:0016491">
    <property type="term" value="F:oxidoreductase activity"/>
    <property type="evidence" value="ECO:0007669"/>
    <property type="project" value="UniProtKB-KW"/>
</dbReference>
<dbReference type="InterPro" id="IPR016164">
    <property type="entry name" value="FAD-linked_Oxase-like_C"/>
</dbReference>
<evidence type="ECO:0000313" key="10">
    <source>
        <dbReference type="Proteomes" id="UP000192569"/>
    </source>
</evidence>
<dbReference type="InterPro" id="IPR004113">
    <property type="entry name" value="FAD-bd_oxidored_4_C"/>
</dbReference>
<dbReference type="OrthoDB" id="5241828at2"/>
<dbReference type="InterPro" id="IPR051460">
    <property type="entry name" value="HdrC_iron-sulfur_subunit"/>
</dbReference>
<dbReference type="InterPro" id="IPR016169">
    <property type="entry name" value="FAD-bd_PCMH_sub2"/>
</dbReference>
<evidence type="ECO:0000256" key="7">
    <source>
        <dbReference type="ARBA" id="ARBA00023014"/>
    </source>
</evidence>
<keyword evidence="2" id="KW-0285">Flavoprotein</keyword>
<dbReference type="Proteomes" id="UP000192569">
    <property type="component" value="Chromosome I"/>
</dbReference>
<dbReference type="PANTHER" id="PTHR43255">
    <property type="entry name" value="IRON-SULFUR-BINDING OXIDOREDUCTASE FADF-RELATED-RELATED"/>
    <property type="match status" value="1"/>
</dbReference>
<keyword evidence="7" id="KW-0411">Iron-sulfur</keyword>
<dbReference type="Gene3D" id="3.30.465.10">
    <property type="match status" value="1"/>
</dbReference>
<keyword evidence="1" id="KW-0004">4Fe-4S</keyword>
<organism evidence="9 10">
    <name type="scientific">Thermanaeromonas toyohensis ToBE</name>
    <dbReference type="NCBI Taxonomy" id="698762"/>
    <lineage>
        <taxon>Bacteria</taxon>
        <taxon>Bacillati</taxon>
        <taxon>Bacillota</taxon>
        <taxon>Clostridia</taxon>
        <taxon>Neomoorellales</taxon>
        <taxon>Neomoorellaceae</taxon>
        <taxon>Thermanaeromonas</taxon>
    </lineage>
</organism>
<keyword evidence="3" id="KW-0479">Metal-binding</keyword>
<dbReference type="STRING" id="698762.SAMN00808754_3061"/>
<dbReference type="GO" id="GO:0046872">
    <property type="term" value="F:metal ion binding"/>
    <property type="evidence" value="ECO:0007669"/>
    <property type="project" value="UniProtKB-KW"/>
</dbReference>
<dbReference type="Pfam" id="PF02754">
    <property type="entry name" value="CCG"/>
    <property type="match status" value="2"/>
</dbReference>
<dbReference type="AlphaFoldDB" id="A0A1W1W281"/>
<dbReference type="GO" id="GO:0071949">
    <property type="term" value="F:FAD binding"/>
    <property type="evidence" value="ECO:0007669"/>
    <property type="project" value="InterPro"/>
</dbReference>
<gene>
    <name evidence="9" type="ORF">SAMN00808754_3061</name>
</gene>
<dbReference type="Pfam" id="PF13183">
    <property type="entry name" value="Fer4_8"/>
    <property type="match status" value="1"/>
</dbReference>
<dbReference type="EMBL" id="LT838272">
    <property type="protein sequence ID" value="SMB99732.1"/>
    <property type="molecule type" value="Genomic_DNA"/>
</dbReference>
<dbReference type="InterPro" id="IPR036318">
    <property type="entry name" value="FAD-bd_PCMH-like_sf"/>
</dbReference>
<accession>A0A1W1W281</accession>
<dbReference type="InterPro" id="IPR009051">
    <property type="entry name" value="Helical_ferredxn"/>
</dbReference>
<keyword evidence="10" id="KW-1185">Reference proteome</keyword>
<dbReference type="InterPro" id="IPR004017">
    <property type="entry name" value="Cys_rich_dom"/>
</dbReference>
<dbReference type="GO" id="GO:0005886">
    <property type="term" value="C:plasma membrane"/>
    <property type="evidence" value="ECO:0007669"/>
    <property type="project" value="TreeGrafter"/>
</dbReference>
<dbReference type="Gene3D" id="1.10.1060.10">
    <property type="entry name" value="Alpha-helical ferredoxin"/>
    <property type="match status" value="1"/>
</dbReference>
<keyword evidence="6" id="KW-0408">Iron</keyword>
<keyword evidence="5" id="KW-0560">Oxidoreductase</keyword>
<dbReference type="Pfam" id="PF01565">
    <property type="entry name" value="FAD_binding_4"/>
    <property type="match status" value="1"/>
</dbReference>
<dbReference type="PROSITE" id="PS51387">
    <property type="entry name" value="FAD_PCMH"/>
    <property type="match status" value="1"/>
</dbReference>
<dbReference type="InterPro" id="IPR016166">
    <property type="entry name" value="FAD-bd_PCMH"/>
</dbReference>
<evidence type="ECO:0000259" key="8">
    <source>
        <dbReference type="PROSITE" id="PS51387"/>
    </source>
</evidence>
<dbReference type="SUPFAM" id="SSF56176">
    <property type="entry name" value="FAD-binding/transporter-associated domain-like"/>
    <property type="match status" value="1"/>
</dbReference>
<protein>
    <submittedName>
        <fullName evidence="9">Fe-S oxidoreductase/FAD/FMN-containing dehydrogenase</fullName>
    </submittedName>
</protein>
<evidence type="ECO:0000256" key="2">
    <source>
        <dbReference type="ARBA" id="ARBA00022630"/>
    </source>
</evidence>
<dbReference type="Pfam" id="PF02913">
    <property type="entry name" value="FAD-oxidase_C"/>
    <property type="match status" value="1"/>
</dbReference>
<dbReference type="SUPFAM" id="SSF46548">
    <property type="entry name" value="alpha-helical ferredoxin"/>
    <property type="match status" value="1"/>
</dbReference>
<evidence type="ECO:0000313" key="9">
    <source>
        <dbReference type="EMBL" id="SMB99732.1"/>
    </source>
</evidence>